<dbReference type="GO" id="GO:0048312">
    <property type="term" value="P:intracellular distribution of mitochondria"/>
    <property type="evidence" value="ECO:0007669"/>
    <property type="project" value="TreeGrafter"/>
</dbReference>
<dbReference type="Proteomes" id="UP000472260">
    <property type="component" value="Unassembled WGS sequence"/>
</dbReference>
<dbReference type="CDD" id="cd15466">
    <property type="entry name" value="CLU-central"/>
    <property type="match status" value="1"/>
</dbReference>
<evidence type="ECO:0000256" key="1">
    <source>
        <dbReference type="ARBA" id="ARBA00022490"/>
    </source>
</evidence>
<evidence type="ECO:0000256" key="2">
    <source>
        <dbReference type="SAM" id="MobiDB-lite"/>
    </source>
</evidence>
<dbReference type="Pfam" id="PF13374">
    <property type="entry name" value="TPR_10"/>
    <property type="match status" value="1"/>
</dbReference>
<feature type="compositionally biased region" description="Basic and acidic residues" evidence="2">
    <location>
        <begin position="1032"/>
        <end position="1045"/>
    </location>
</feature>
<gene>
    <name evidence="4" type="primary">LOC107699620</name>
</gene>
<dbReference type="PROSITE" id="PS51823">
    <property type="entry name" value="CLU"/>
    <property type="match status" value="1"/>
</dbReference>
<dbReference type="Pfam" id="PF13236">
    <property type="entry name" value="CLU"/>
    <property type="match status" value="1"/>
</dbReference>
<dbReference type="AlphaFoldDB" id="A0A671RRB7"/>
<name>A0A671RRB7_9TELE</name>
<protein>
    <submittedName>
        <fullName evidence="4">Clustered mitochondria protein homolog</fullName>
    </submittedName>
</protein>
<dbReference type="InterPro" id="IPR027523">
    <property type="entry name" value="CLU_prot"/>
</dbReference>
<dbReference type="PANTHER" id="PTHR12601:SF41">
    <property type="entry name" value="CLUSTERED MITOCHONDRIA PROTEIN HOMOLOG"/>
    <property type="match status" value="1"/>
</dbReference>
<evidence type="ECO:0000313" key="4">
    <source>
        <dbReference type="Ensembl" id="ENSSANP00000086020.1"/>
    </source>
</evidence>
<proteinExistence type="predicted"/>
<feature type="domain" description="Clu" evidence="3">
    <location>
        <begin position="48"/>
        <end position="291"/>
    </location>
</feature>
<dbReference type="GO" id="GO:0005737">
    <property type="term" value="C:cytoplasm"/>
    <property type="evidence" value="ECO:0007669"/>
    <property type="project" value="TreeGrafter"/>
</dbReference>
<dbReference type="InterPro" id="IPR033646">
    <property type="entry name" value="CLU-central"/>
</dbReference>
<feature type="region of interest" description="Disordered" evidence="2">
    <location>
        <begin position="519"/>
        <end position="543"/>
    </location>
</feature>
<dbReference type="InterPro" id="IPR011990">
    <property type="entry name" value="TPR-like_helical_dom_sf"/>
</dbReference>
<feature type="compositionally biased region" description="Polar residues" evidence="2">
    <location>
        <begin position="940"/>
        <end position="959"/>
    </location>
</feature>
<sequence>PDFGMMKCSCVCYRAVLRLCPFRPSLPVEETLSTPYRTVSWLGISSLHSHKPSFSGRLGLDQDLSVQAPDWNKELQTARDLPQRSLEERLQRGRALLQVNSAFVWAVAQAAEKVIDGFVDSISGSHGDPAFLCGGVFMSMPAHRDQLLGGERSHRAAQRLELRCVQAYSDLDGDLQNLHTIPTALADYRGVRLSAQGLAPGIQGPEQAEVPSGLLYGYSAGPLENPSRRKLLELLAQSAKALSLQRHAVLGLTGHQLPLFTSVDAQGILGADGRYYLLDVYRTMPADANFLVEDGEEGAETEGSFPRRYPHVLCRLRPELVKAFIQHKHAEFSQRVKAHMEENGGVEECMKSADSPNIDAVRKACKDVGSVSDIIFEMRFNPNVYSPGVEFPSSDSDAVELQKRLLKEAASFIINDRIPEFMNDCIHGTDIPMDGASLRQALHQKGINLRYLGHLILSISQSDRKHQLRHITRLAFAEIVVRCAQRFFSGYIQGVETSNLSAAASHFLCCLLVPHFSSASNGEESKKRSRRRGRGGGGAADSTAWTALSGNELWSLICQDAQETYRLKEGLGSNVDHLVEQYGLQKISLLREMCLKTGIQLRLREYILDTRNKAPISPDDVLNILPVVKHITMTTTDATRMFTAAQNSLQKGLLEQAYEQLKEATYLFGRVCDDLHPEACHCLSLLAKVAYVQGHPAEARSVQLRVVVISERVLGFDHPNTIQQYVLLAVYLLAGGETALAQRCLYRAKVLLLTVHGADHPYTAVIDASLGLVLQGEQALQYLQSALKLNSSFRGDRQCVAGDYRGGMNHEKEAHSIFQSKYGEDHPQTKCSSDFLRNITQQAVRVERSIRQGGAELCDTPPEGLVPSQDTTLEQLALVNGILKTSYSTRMMEFKEKLKEMKAAEEAEKAQLENSESTNKNEASELQSSNGEVTEEVTANGEQTQEATDANAESQSAETNACEKSDHSNMNGQIESHLHNGNCATKNESEEEEQQSNTTNGVSTESQSKSSNVLMSVNEAQSESAVVNGKECVVKDDSEKQVETE</sequence>
<accession>A0A671RRB7</accession>
<dbReference type="PANTHER" id="PTHR12601">
    <property type="entry name" value="EUKARYOTIC TRANSLATION INITIATION FACTOR 3 SUBUNIT EIF-3"/>
    <property type="match status" value="1"/>
</dbReference>
<evidence type="ECO:0000259" key="3">
    <source>
        <dbReference type="PROSITE" id="PS51823"/>
    </source>
</evidence>
<reference evidence="4" key="2">
    <citation type="submission" date="2025-09" db="UniProtKB">
        <authorList>
            <consortium name="Ensembl"/>
        </authorList>
    </citation>
    <scope>IDENTIFICATION</scope>
</reference>
<feature type="region of interest" description="Disordered" evidence="2">
    <location>
        <begin position="905"/>
        <end position="1045"/>
    </location>
</feature>
<dbReference type="Gene3D" id="1.25.40.10">
    <property type="entry name" value="Tetratricopeptide repeat domain"/>
    <property type="match status" value="1"/>
</dbReference>
<dbReference type="Ensembl" id="ENSSANT00000091425.1">
    <property type="protein sequence ID" value="ENSSANP00000086020.1"/>
    <property type="gene ID" value="ENSSANG00000042649.1"/>
</dbReference>
<keyword evidence="1" id="KW-0963">Cytoplasm</keyword>
<reference evidence="4" key="1">
    <citation type="submission" date="2025-08" db="UniProtKB">
        <authorList>
            <consortium name="Ensembl"/>
        </authorList>
    </citation>
    <scope>IDENTIFICATION</scope>
</reference>
<feature type="compositionally biased region" description="Polar residues" evidence="2">
    <location>
        <begin position="1001"/>
        <end position="1025"/>
    </location>
</feature>
<dbReference type="GO" id="GO:0003729">
    <property type="term" value="F:mRNA binding"/>
    <property type="evidence" value="ECO:0007669"/>
    <property type="project" value="TreeGrafter"/>
</dbReference>
<feature type="compositionally biased region" description="Polar residues" evidence="2">
    <location>
        <begin position="912"/>
        <end position="932"/>
    </location>
</feature>
<dbReference type="SUPFAM" id="SSF48452">
    <property type="entry name" value="TPR-like"/>
    <property type="match status" value="1"/>
</dbReference>
<evidence type="ECO:0000313" key="5">
    <source>
        <dbReference type="Proteomes" id="UP000472260"/>
    </source>
</evidence>
<dbReference type="InterPro" id="IPR025697">
    <property type="entry name" value="CLU_dom"/>
</dbReference>
<organism evidence="4 5">
    <name type="scientific">Sinocyclocheilus anshuiensis</name>
    <dbReference type="NCBI Taxonomy" id="1608454"/>
    <lineage>
        <taxon>Eukaryota</taxon>
        <taxon>Metazoa</taxon>
        <taxon>Chordata</taxon>
        <taxon>Craniata</taxon>
        <taxon>Vertebrata</taxon>
        <taxon>Euteleostomi</taxon>
        <taxon>Actinopterygii</taxon>
        <taxon>Neopterygii</taxon>
        <taxon>Teleostei</taxon>
        <taxon>Ostariophysi</taxon>
        <taxon>Cypriniformes</taxon>
        <taxon>Cyprinidae</taxon>
        <taxon>Cyprininae</taxon>
        <taxon>Sinocyclocheilus</taxon>
    </lineage>
</organism>
<keyword evidence="5" id="KW-1185">Reference proteome</keyword>
<dbReference type="Pfam" id="PF12807">
    <property type="entry name" value="eIF3_p135"/>
    <property type="match status" value="1"/>
</dbReference>